<proteinExistence type="predicted"/>
<dbReference type="RefSeq" id="WP_069584921.1">
    <property type="nucleotide sequence ID" value="NZ_LMVM01000012.1"/>
</dbReference>
<reference evidence="1 2" key="1">
    <citation type="journal article" date="2017" name="BMC Genomics">
        <title>Genomic analysis of methanogenic archaea reveals a shift towards energy conservation.</title>
        <authorList>
            <person name="Gilmore S.P."/>
            <person name="Henske J.K."/>
            <person name="Sexton J.A."/>
            <person name="Solomon K.V."/>
            <person name="Seppala S."/>
            <person name="Yoo J.I."/>
            <person name="Huyett L.M."/>
            <person name="Pressman A."/>
            <person name="Cogan J.Z."/>
            <person name="Kivenson V."/>
            <person name="Peng X."/>
            <person name="Tan Y."/>
            <person name="Valentine D.L."/>
            <person name="O'Malley M.A."/>
        </authorList>
    </citation>
    <scope>NUCLEOTIDE SEQUENCE [LARGE SCALE GENOMIC DNA]</scope>
    <source>
        <strain evidence="1 2">M.o.H.</strain>
    </source>
</reference>
<gene>
    <name evidence="1" type="ORF">ASJ80_12610</name>
</gene>
<keyword evidence="2" id="KW-1185">Reference proteome</keyword>
<dbReference type="Proteomes" id="UP000217784">
    <property type="component" value="Unassembled WGS sequence"/>
</dbReference>
<organism evidence="1 2">
    <name type="scientific">Methanobacterium bryantii</name>
    <dbReference type="NCBI Taxonomy" id="2161"/>
    <lineage>
        <taxon>Archaea</taxon>
        <taxon>Methanobacteriati</taxon>
        <taxon>Methanobacteriota</taxon>
        <taxon>Methanomada group</taxon>
        <taxon>Methanobacteria</taxon>
        <taxon>Methanobacteriales</taxon>
        <taxon>Methanobacteriaceae</taxon>
        <taxon>Methanobacterium</taxon>
    </lineage>
</organism>
<accession>A0A2A2H743</accession>
<comment type="caution">
    <text evidence="1">The sequence shown here is derived from an EMBL/GenBank/DDBJ whole genome shotgun (WGS) entry which is preliminary data.</text>
</comment>
<sequence length="341" mass="37813">MKGKIINFIIGILSFLLLFSIIASDLSAKIDESNLQNIVDLNKVSKLNSTNEDAELGSNDTFNDTGCCSVLVHAGPGHDVLSYRRDSVNFANILIDKINFNGQTAIKEYKTQGGYFTHTIITQNGWIIGIGGKDDPDTTKHLEQLASDIISKGHIEKGDMNMANSIIERNGWGHFLIKSPDDKVGITARDYRVHKSITKLFKMKNGDYIKVPNNPRYYDKGKFNRFSSDPDKAAIKIIGNDIYGQSRRDVITYDYNSAKVNIWASFDGGAFLGGYKGNPDDIQYIKTKINGNDLPVIPGKRFLGEEDLNISPHVNSVFSNQKIASSLNNVNVKDSLAQLNI</sequence>
<dbReference type="EMBL" id="LMVM01000012">
    <property type="protein sequence ID" value="PAV05124.1"/>
    <property type="molecule type" value="Genomic_DNA"/>
</dbReference>
<name>A0A2A2H743_METBR</name>
<evidence type="ECO:0000313" key="1">
    <source>
        <dbReference type="EMBL" id="PAV05124.1"/>
    </source>
</evidence>
<evidence type="ECO:0000313" key="2">
    <source>
        <dbReference type="Proteomes" id="UP000217784"/>
    </source>
</evidence>
<dbReference type="AlphaFoldDB" id="A0A2A2H743"/>
<dbReference type="OrthoDB" id="81290at2157"/>
<protein>
    <submittedName>
        <fullName evidence="1">Uncharacterized protein</fullName>
    </submittedName>
</protein>